<dbReference type="PANTHER" id="PTHR14430">
    <property type="entry name" value="RABIN3-RELATED"/>
    <property type="match status" value="1"/>
</dbReference>
<dbReference type="VEuPathDB" id="FungiDB:BTJ68_07938"/>
<evidence type="ECO:0000256" key="2">
    <source>
        <dbReference type="SAM" id="Coils"/>
    </source>
</evidence>
<dbReference type="PANTHER" id="PTHR14430:SF4">
    <property type="entry name" value="GDP_GTP EXCHANGE FACTOR SEC2 N-TERMINAL DOMAIN-CONTAINING PROTEIN"/>
    <property type="match status" value="1"/>
</dbReference>
<dbReference type="InterPro" id="IPR040351">
    <property type="entry name" value="RAB3IL/RAB3IP/Sec2"/>
</dbReference>
<feature type="coiled-coil region" evidence="2">
    <location>
        <begin position="135"/>
        <end position="191"/>
    </location>
</feature>
<proteinExistence type="predicted"/>
<dbReference type="EMBL" id="QWIO01003335">
    <property type="protein sequence ID" value="RMY45207.1"/>
    <property type="molecule type" value="Genomic_DNA"/>
</dbReference>
<evidence type="ECO:0000256" key="1">
    <source>
        <dbReference type="ARBA" id="ARBA00023054"/>
    </source>
</evidence>
<dbReference type="GO" id="GO:0051286">
    <property type="term" value="C:cell tip"/>
    <property type="evidence" value="ECO:0007669"/>
    <property type="project" value="TreeGrafter"/>
</dbReference>
<evidence type="ECO:0000256" key="3">
    <source>
        <dbReference type="SAM" id="MobiDB-lite"/>
    </source>
</evidence>
<dbReference type="InterPro" id="IPR009449">
    <property type="entry name" value="Sec2_N"/>
</dbReference>
<dbReference type="Pfam" id="PF06428">
    <property type="entry name" value="Sec2p"/>
    <property type="match status" value="1"/>
</dbReference>
<feature type="domain" description="GDP/GTP exchange factor Sec2 N-terminal" evidence="4">
    <location>
        <begin position="121"/>
        <end position="191"/>
    </location>
</feature>
<organism evidence="5 6">
    <name type="scientific">Hortaea werneckii</name>
    <name type="common">Black yeast</name>
    <name type="synonym">Cladosporium werneckii</name>
    <dbReference type="NCBI Taxonomy" id="91943"/>
    <lineage>
        <taxon>Eukaryota</taxon>
        <taxon>Fungi</taxon>
        <taxon>Dikarya</taxon>
        <taxon>Ascomycota</taxon>
        <taxon>Pezizomycotina</taxon>
        <taxon>Dothideomycetes</taxon>
        <taxon>Dothideomycetidae</taxon>
        <taxon>Mycosphaerellales</taxon>
        <taxon>Teratosphaeriaceae</taxon>
        <taxon>Hortaea</taxon>
    </lineage>
</organism>
<feature type="region of interest" description="Disordered" evidence="3">
    <location>
        <begin position="68"/>
        <end position="92"/>
    </location>
</feature>
<feature type="region of interest" description="Disordered" evidence="3">
    <location>
        <begin position="105"/>
        <end position="125"/>
    </location>
</feature>
<reference evidence="5 6" key="1">
    <citation type="journal article" date="2018" name="BMC Genomics">
        <title>Genomic evidence for intraspecific hybridization in a clonal and extremely halotolerant yeast.</title>
        <authorList>
            <person name="Gostincar C."/>
            <person name="Stajich J.E."/>
            <person name="Zupancic J."/>
            <person name="Zalar P."/>
            <person name="Gunde-Cimerman N."/>
        </authorList>
    </citation>
    <scope>NUCLEOTIDE SEQUENCE [LARGE SCALE GENOMIC DNA]</scope>
    <source>
        <strain evidence="5 6">EXF-10513</strain>
    </source>
</reference>
<sequence length="271" mass="30183">MDQHYGETNGAHIPHDLGLSVGSMGDAAKVRQLEEEVRELADRANGASQKFADYENEIRVLEAKLRQEQRRNNNAAAETANESGEGKAQAATPGISRFGSFMHSRKASPLAPTGTMSSPREKELEATLVKEQTGRIAAEQKVKEVNAEIEELSESLFQQANEMVATERKQNATLQERLEELEKQKTETNTSAQGDAALLRENAWLKERLQILEQREIDRSRRLEKLEAAHKRIERAINSRDALAMLWVITGSTVRRASSLLHPGFDTPGEG</sequence>
<dbReference type="GO" id="GO:0005085">
    <property type="term" value="F:guanyl-nucleotide exchange factor activity"/>
    <property type="evidence" value="ECO:0007669"/>
    <property type="project" value="InterPro"/>
</dbReference>
<comment type="caution">
    <text evidence="5">The sequence shown here is derived from an EMBL/GenBank/DDBJ whole genome shotgun (WGS) entry which is preliminary data.</text>
</comment>
<dbReference type="GO" id="GO:0006887">
    <property type="term" value="P:exocytosis"/>
    <property type="evidence" value="ECO:0007669"/>
    <property type="project" value="TreeGrafter"/>
</dbReference>
<keyword evidence="1 2" id="KW-0175">Coiled coil</keyword>
<dbReference type="GO" id="GO:0070319">
    <property type="term" value="C:Golgi to plasma membrane transport vesicle"/>
    <property type="evidence" value="ECO:0007669"/>
    <property type="project" value="TreeGrafter"/>
</dbReference>
<evidence type="ECO:0000259" key="4">
    <source>
        <dbReference type="Pfam" id="PF06428"/>
    </source>
</evidence>
<evidence type="ECO:0000313" key="5">
    <source>
        <dbReference type="EMBL" id="RMY45207.1"/>
    </source>
</evidence>
<dbReference type="Proteomes" id="UP000269539">
    <property type="component" value="Unassembled WGS sequence"/>
</dbReference>
<gene>
    <name evidence="5" type="ORF">D0864_15485</name>
</gene>
<dbReference type="SUPFAM" id="SSF144284">
    <property type="entry name" value="Sec2 N-terminal region"/>
    <property type="match status" value="1"/>
</dbReference>
<feature type="compositionally biased region" description="Low complexity" evidence="3">
    <location>
        <begin position="72"/>
        <end position="82"/>
    </location>
</feature>
<dbReference type="Gene3D" id="1.20.5.4880">
    <property type="match status" value="1"/>
</dbReference>
<protein>
    <recommendedName>
        <fullName evidence="4">GDP/GTP exchange factor Sec2 N-terminal domain-containing protein</fullName>
    </recommendedName>
</protein>
<dbReference type="AlphaFoldDB" id="A0A3M7C0K6"/>
<name>A0A3M7C0K6_HORWE</name>
<accession>A0A3M7C0K6</accession>
<evidence type="ECO:0000313" key="6">
    <source>
        <dbReference type="Proteomes" id="UP000269539"/>
    </source>
</evidence>